<accession>A0A6C0IRE5</accession>
<proteinExistence type="predicted"/>
<organism evidence="1">
    <name type="scientific">viral metagenome</name>
    <dbReference type="NCBI Taxonomy" id="1070528"/>
    <lineage>
        <taxon>unclassified sequences</taxon>
        <taxon>metagenomes</taxon>
        <taxon>organismal metagenomes</taxon>
    </lineage>
</organism>
<protein>
    <submittedName>
        <fullName evidence="1">Uncharacterized protein</fullName>
    </submittedName>
</protein>
<dbReference type="EMBL" id="MN740233">
    <property type="protein sequence ID" value="QHT94986.1"/>
    <property type="molecule type" value="Genomic_DNA"/>
</dbReference>
<dbReference type="AlphaFoldDB" id="A0A6C0IRE5"/>
<name>A0A6C0IRE5_9ZZZZ</name>
<sequence length="109" mass="13493">MSQIFQTSVPKDFFIEFLKEHCSHNSVYYTFSKVNFKKIKFKPEILDEFFIKIKPFYFKSKLFYLEREKTYKNFITILRQICKFHAIPYTSKIVYSKSTYEIKYFIYHN</sequence>
<evidence type="ECO:0000313" key="1">
    <source>
        <dbReference type="EMBL" id="QHT94986.1"/>
    </source>
</evidence>
<reference evidence="1" key="1">
    <citation type="journal article" date="2020" name="Nature">
        <title>Giant virus diversity and host interactions through global metagenomics.</title>
        <authorList>
            <person name="Schulz F."/>
            <person name="Roux S."/>
            <person name="Paez-Espino D."/>
            <person name="Jungbluth S."/>
            <person name="Walsh D.A."/>
            <person name="Denef V.J."/>
            <person name="McMahon K.D."/>
            <person name="Konstantinidis K.T."/>
            <person name="Eloe-Fadrosh E.A."/>
            <person name="Kyrpides N.C."/>
            <person name="Woyke T."/>
        </authorList>
    </citation>
    <scope>NUCLEOTIDE SEQUENCE</scope>
    <source>
        <strain evidence="1">GVMAG-M-3300024261-37</strain>
    </source>
</reference>